<feature type="compositionally biased region" description="Acidic residues" evidence="1">
    <location>
        <begin position="384"/>
        <end position="399"/>
    </location>
</feature>
<reference evidence="2" key="1">
    <citation type="journal article" date="2021" name="IMA Fungus">
        <title>Genomic characterization of three marine fungi, including Emericellopsis atlantica sp. nov. with signatures of a generalist lifestyle and marine biomass degradation.</title>
        <authorList>
            <person name="Hagestad O.C."/>
            <person name="Hou L."/>
            <person name="Andersen J.H."/>
            <person name="Hansen E.H."/>
            <person name="Altermark B."/>
            <person name="Li C."/>
            <person name="Kuhnert E."/>
            <person name="Cox R.J."/>
            <person name="Crous P.W."/>
            <person name="Spatafora J.W."/>
            <person name="Lail K."/>
            <person name="Amirebrahimi M."/>
            <person name="Lipzen A."/>
            <person name="Pangilinan J."/>
            <person name="Andreopoulos W."/>
            <person name="Hayes R.D."/>
            <person name="Ng V."/>
            <person name="Grigoriev I.V."/>
            <person name="Jackson S.A."/>
            <person name="Sutton T.D.S."/>
            <person name="Dobson A.D.W."/>
            <person name="Rama T."/>
        </authorList>
    </citation>
    <scope>NUCLEOTIDE SEQUENCE</scope>
    <source>
        <strain evidence="2">TRa3180A</strain>
    </source>
</reference>
<dbReference type="Proteomes" id="UP000887226">
    <property type="component" value="Unassembled WGS sequence"/>
</dbReference>
<evidence type="ECO:0000313" key="2">
    <source>
        <dbReference type="EMBL" id="KAG9242156.1"/>
    </source>
</evidence>
<proteinExistence type="predicted"/>
<evidence type="ECO:0000256" key="1">
    <source>
        <dbReference type="SAM" id="MobiDB-lite"/>
    </source>
</evidence>
<comment type="caution">
    <text evidence="2">The sequence shown here is derived from an EMBL/GenBank/DDBJ whole genome shotgun (WGS) entry which is preliminary data.</text>
</comment>
<dbReference type="EMBL" id="MU254105">
    <property type="protein sequence ID" value="KAG9242156.1"/>
    <property type="molecule type" value="Genomic_DNA"/>
</dbReference>
<protein>
    <submittedName>
        <fullName evidence="2">Uncharacterized protein</fullName>
    </submittedName>
</protein>
<feature type="region of interest" description="Disordered" evidence="1">
    <location>
        <begin position="365"/>
        <end position="399"/>
    </location>
</feature>
<dbReference type="AlphaFoldDB" id="A0A9P7YYS7"/>
<gene>
    <name evidence="2" type="ORF">BJ878DRAFT_482270</name>
</gene>
<sequence>MLPNVTNTPEKENFVARESSRFSTACSDARNISKYIAFATIGIPQDTLFINSSIGIIVEIPEASAWLIGHSRVSLGVSDALSSIKHIVIQRIYRSLFNKDLKLEITTGNRALASDDGLDVLRVDSQIEAVVNVRVDYEVHASWVEGRPELLTEEEVLRYDGDAGIKNFDVADNAVDIGVDPSDPVSVETGPDEVGNVLGPGVVSEFFSDIEGVGIIWEGVKTKEYAHVVLVDGLVGNSLEKSILLIVVELSFGAGVHPHSVVGGNTDCCKFVNASGSDIAGELGFKKLSAANLTNGCTEGPFINCLPRLTPLPLNSVQSVNVPAAIVALELVLDAEAMCEIVLDSLAVLLEQRAVLLAVESEVLSPEPTAGPPAARHRLLRFDDPEDPDEDEESQELEE</sequence>
<name>A0A9P7YYS7_9HELO</name>
<accession>A0A9P7YYS7</accession>
<evidence type="ECO:0000313" key="3">
    <source>
        <dbReference type="Proteomes" id="UP000887226"/>
    </source>
</evidence>
<keyword evidence="3" id="KW-1185">Reference proteome</keyword>
<organism evidence="2 3">
    <name type="scientific">Calycina marina</name>
    <dbReference type="NCBI Taxonomy" id="1763456"/>
    <lineage>
        <taxon>Eukaryota</taxon>
        <taxon>Fungi</taxon>
        <taxon>Dikarya</taxon>
        <taxon>Ascomycota</taxon>
        <taxon>Pezizomycotina</taxon>
        <taxon>Leotiomycetes</taxon>
        <taxon>Helotiales</taxon>
        <taxon>Pezizellaceae</taxon>
        <taxon>Calycina</taxon>
    </lineage>
</organism>